<feature type="signal peptide" evidence="3">
    <location>
        <begin position="1"/>
        <end position="18"/>
    </location>
</feature>
<feature type="region of interest" description="Disordered" evidence="2">
    <location>
        <begin position="54"/>
        <end position="94"/>
    </location>
</feature>
<sequence length="168" mass="17708">MKSACAVALLVLASASWGQSRIYRCGNEYTNNAAQAKKENCRVVEGGSVTVVHTQGAGSSRASTSGTASGTTAAATSRGPASAQVSSSQQQVRDNDARAILQAELAKAQERLAVLKTEYNDGQPAKTALEESKPELYQARAADLKARIARQESDVQGIERELSRLPGQ</sequence>
<keyword evidence="5" id="KW-1185">Reference proteome</keyword>
<feature type="coiled-coil region" evidence="1">
    <location>
        <begin position="98"/>
        <end position="161"/>
    </location>
</feature>
<protein>
    <submittedName>
        <fullName evidence="4">Uncharacterized protein</fullName>
    </submittedName>
</protein>
<name>A0ABV9GZT4_9BURK</name>
<dbReference type="EMBL" id="JBHSEW010000008">
    <property type="protein sequence ID" value="MFC4622608.1"/>
    <property type="molecule type" value="Genomic_DNA"/>
</dbReference>
<evidence type="ECO:0000256" key="3">
    <source>
        <dbReference type="SAM" id="SignalP"/>
    </source>
</evidence>
<evidence type="ECO:0000256" key="1">
    <source>
        <dbReference type="SAM" id="Coils"/>
    </source>
</evidence>
<comment type="caution">
    <text evidence="4">The sequence shown here is derived from an EMBL/GenBank/DDBJ whole genome shotgun (WGS) entry which is preliminary data.</text>
</comment>
<dbReference type="Proteomes" id="UP001595967">
    <property type="component" value="Unassembled WGS sequence"/>
</dbReference>
<evidence type="ECO:0000313" key="5">
    <source>
        <dbReference type="Proteomes" id="UP001595967"/>
    </source>
</evidence>
<evidence type="ECO:0000256" key="2">
    <source>
        <dbReference type="SAM" id="MobiDB-lite"/>
    </source>
</evidence>
<gene>
    <name evidence="4" type="ORF">ACFO3A_10325</name>
</gene>
<evidence type="ECO:0000313" key="4">
    <source>
        <dbReference type="EMBL" id="MFC4622608.1"/>
    </source>
</evidence>
<organism evidence="4 5">
    <name type="scientific">Comamonas nitrativorans</name>
    <dbReference type="NCBI Taxonomy" id="108437"/>
    <lineage>
        <taxon>Bacteria</taxon>
        <taxon>Pseudomonadati</taxon>
        <taxon>Pseudomonadota</taxon>
        <taxon>Betaproteobacteria</taxon>
        <taxon>Burkholderiales</taxon>
        <taxon>Comamonadaceae</taxon>
        <taxon>Comamonas</taxon>
    </lineage>
</organism>
<accession>A0ABV9GZT4</accession>
<proteinExistence type="predicted"/>
<dbReference type="RefSeq" id="WP_377726113.1">
    <property type="nucleotide sequence ID" value="NZ_JBHSEW010000008.1"/>
</dbReference>
<keyword evidence="1" id="KW-0175">Coiled coil</keyword>
<feature type="compositionally biased region" description="Low complexity" evidence="2">
    <location>
        <begin position="56"/>
        <end position="92"/>
    </location>
</feature>
<reference evidence="5" key="1">
    <citation type="journal article" date="2019" name="Int. J. Syst. Evol. Microbiol.">
        <title>The Global Catalogue of Microorganisms (GCM) 10K type strain sequencing project: providing services to taxonomists for standard genome sequencing and annotation.</title>
        <authorList>
            <consortium name="The Broad Institute Genomics Platform"/>
            <consortium name="The Broad Institute Genome Sequencing Center for Infectious Disease"/>
            <person name="Wu L."/>
            <person name="Ma J."/>
        </authorList>
    </citation>
    <scope>NUCLEOTIDE SEQUENCE [LARGE SCALE GENOMIC DNA]</scope>
    <source>
        <strain evidence="5">JCM 11650</strain>
    </source>
</reference>
<keyword evidence="3" id="KW-0732">Signal</keyword>
<feature type="chain" id="PRO_5047421260" evidence="3">
    <location>
        <begin position="19"/>
        <end position="168"/>
    </location>
</feature>